<keyword evidence="2" id="KW-1185">Reference proteome</keyword>
<evidence type="ECO:0000313" key="2">
    <source>
        <dbReference type="Proteomes" id="UP000789375"/>
    </source>
</evidence>
<comment type="caution">
    <text evidence="1">The sequence shown here is derived from an EMBL/GenBank/DDBJ whole genome shotgun (WGS) entry which is preliminary data.</text>
</comment>
<gene>
    <name evidence="1" type="ORF">FMOSSE_LOCUS1581</name>
</gene>
<sequence>MQNNFRNHLDHISYHQKSKYITIIYDLFPNDTSKSYQVEFHSESTILREVSSNDFTITILHPSTNFSSNTFSISSSNIVILLDKLDNIEWKSLRFKFNNEESLIEKWFLTKENIQKCTKILENETKWNKTLLSPDIKSMQAIRDKDGLIVQIKARPSSSSSAVSFK</sequence>
<dbReference type="SUPFAM" id="SSF49764">
    <property type="entry name" value="HSP20-like chaperones"/>
    <property type="match status" value="1"/>
</dbReference>
<reference evidence="1" key="1">
    <citation type="submission" date="2021-06" db="EMBL/GenBank/DDBJ databases">
        <authorList>
            <person name="Kallberg Y."/>
            <person name="Tangrot J."/>
            <person name="Rosling A."/>
        </authorList>
    </citation>
    <scope>NUCLEOTIDE SEQUENCE</scope>
    <source>
        <strain evidence="1">87-6 pot B 2015</strain>
    </source>
</reference>
<organism evidence="1 2">
    <name type="scientific">Funneliformis mosseae</name>
    <name type="common">Endomycorrhizal fungus</name>
    <name type="synonym">Glomus mosseae</name>
    <dbReference type="NCBI Taxonomy" id="27381"/>
    <lineage>
        <taxon>Eukaryota</taxon>
        <taxon>Fungi</taxon>
        <taxon>Fungi incertae sedis</taxon>
        <taxon>Mucoromycota</taxon>
        <taxon>Glomeromycotina</taxon>
        <taxon>Glomeromycetes</taxon>
        <taxon>Glomerales</taxon>
        <taxon>Glomeraceae</taxon>
        <taxon>Funneliformis</taxon>
    </lineage>
</organism>
<dbReference type="Proteomes" id="UP000789375">
    <property type="component" value="Unassembled WGS sequence"/>
</dbReference>
<accession>A0A9N8YRZ7</accession>
<proteinExistence type="predicted"/>
<evidence type="ECO:0000313" key="1">
    <source>
        <dbReference type="EMBL" id="CAG8452193.1"/>
    </source>
</evidence>
<dbReference type="InterPro" id="IPR008978">
    <property type="entry name" value="HSP20-like_chaperone"/>
</dbReference>
<protein>
    <submittedName>
        <fullName evidence="1">14934_t:CDS:1</fullName>
    </submittedName>
</protein>
<dbReference type="EMBL" id="CAJVPP010000183">
    <property type="protein sequence ID" value="CAG8452193.1"/>
    <property type="molecule type" value="Genomic_DNA"/>
</dbReference>
<dbReference type="AlphaFoldDB" id="A0A9N8YRZ7"/>
<name>A0A9N8YRZ7_FUNMO</name>